<sequence length="394" mass="43891">MTPKLMTSAFTALRSAASSFHEHIAKGFSSSWSSVPTVSNNAASDRAEDASDRAEDASDSDDEWGIVHSPKVHPARPRASRVQLTTKSDGVEVSLALSVVACHRAPPGLRLQQSRATWTFSSVDGYSRSTQSPRCSIRFVQAPTFTVDLLMLSQFDAYVTDRLEFAARCHAEWTKGSRLSWSPRLTTVANVNASEIATTPQPARANDFATKATQQACSDTRTQPTRSDTRSHQTCGDTRAHQTRSDTRAQQPRGDTRTQPARVDTRIHQTRGDTRIQQTRGDTRAQQTRGDTRAQPRQQPCPISRDRQHSSAISHVEFAKTKETRRPRMQRFAVEARYMNNKQSASYTRKRQVNIERRRALQSMSSRNPAKSRCSWINQAVGSHIFSGTVAGFA</sequence>
<feature type="compositionally biased region" description="Polar residues" evidence="1">
    <location>
        <begin position="275"/>
        <end position="289"/>
    </location>
</feature>
<comment type="caution">
    <text evidence="2">The sequence shown here is derived from an EMBL/GenBank/DDBJ whole genome shotgun (WGS) entry which is preliminary data.</text>
</comment>
<reference evidence="2 3" key="1">
    <citation type="submission" date="2018-09" db="EMBL/GenBank/DDBJ databases">
        <title>Genomic investigation of the strawberry pathogen Phytophthora fragariae indicates pathogenicity is determined by transcriptional variation in three key races.</title>
        <authorList>
            <person name="Adams T.M."/>
            <person name="Armitage A.D."/>
            <person name="Sobczyk M.K."/>
            <person name="Bates H.J."/>
            <person name="Dunwell J.M."/>
            <person name="Nellist C.F."/>
            <person name="Harrison R.J."/>
        </authorList>
    </citation>
    <scope>NUCLEOTIDE SEQUENCE [LARGE SCALE GENOMIC DNA]</scope>
    <source>
        <strain evidence="2 3">NOV-77</strain>
    </source>
</reference>
<dbReference type="Proteomes" id="UP000486351">
    <property type="component" value="Unassembled WGS sequence"/>
</dbReference>
<dbReference type="AlphaFoldDB" id="A0A6G0R040"/>
<evidence type="ECO:0000313" key="3">
    <source>
        <dbReference type="Proteomes" id="UP000486351"/>
    </source>
</evidence>
<feature type="region of interest" description="Disordered" evidence="1">
    <location>
        <begin position="196"/>
        <end position="311"/>
    </location>
</feature>
<feature type="region of interest" description="Disordered" evidence="1">
    <location>
        <begin position="29"/>
        <end position="82"/>
    </location>
</feature>
<evidence type="ECO:0000256" key="1">
    <source>
        <dbReference type="SAM" id="MobiDB-lite"/>
    </source>
</evidence>
<organism evidence="2 3">
    <name type="scientific">Phytophthora fragariae</name>
    <dbReference type="NCBI Taxonomy" id="53985"/>
    <lineage>
        <taxon>Eukaryota</taxon>
        <taxon>Sar</taxon>
        <taxon>Stramenopiles</taxon>
        <taxon>Oomycota</taxon>
        <taxon>Peronosporomycetes</taxon>
        <taxon>Peronosporales</taxon>
        <taxon>Peronosporaceae</taxon>
        <taxon>Phytophthora</taxon>
    </lineage>
</organism>
<gene>
    <name evidence="2" type="ORF">PF008_g20314</name>
</gene>
<feature type="compositionally biased region" description="Basic and acidic residues" evidence="1">
    <location>
        <begin position="45"/>
        <end position="56"/>
    </location>
</feature>
<name>A0A6G0R040_9STRA</name>
<accession>A0A6G0R040</accession>
<feature type="compositionally biased region" description="Basic and acidic residues" evidence="1">
    <location>
        <begin position="238"/>
        <end position="247"/>
    </location>
</feature>
<feature type="compositionally biased region" description="Basic residues" evidence="1">
    <location>
        <begin position="70"/>
        <end position="79"/>
    </location>
</feature>
<proteinExistence type="predicted"/>
<feature type="compositionally biased region" description="Polar residues" evidence="1">
    <location>
        <begin position="211"/>
        <end position="236"/>
    </location>
</feature>
<protein>
    <submittedName>
        <fullName evidence="2">Uncharacterized protein</fullName>
    </submittedName>
</protein>
<dbReference type="EMBL" id="QXFY01001720">
    <property type="protein sequence ID" value="KAE9310979.1"/>
    <property type="molecule type" value="Genomic_DNA"/>
</dbReference>
<evidence type="ECO:0000313" key="2">
    <source>
        <dbReference type="EMBL" id="KAE9310979.1"/>
    </source>
</evidence>
<feature type="compositionally biased region" description="Basic and acidic residues" evidence="1">
    <location>
        <begin position="263"/>
        <end position="274"/>
    </location>
</feature>